<comment type="function">
    <text evidence="12">S-adenosyl-L-methionine-dependent pseudouridine N(1)-methyltransferase that methylates a pseudouridine in 18S rRNA. Involved the biosynthesis of the hypermodified N1-methyl-N3-(3-amino-3-carboxypropyl) pseudouridine (m1acp3-Psi) conserved in eukaryotic 18S rRNA. Also has an essential role in 40S ribosomal subunit biogenesis independent on its methyltransferase activity, facilitating the incorporation of ribosomal protein S19 during the formation of pre-ribosomes.</text>
</comment>
<dbReference type="Gene3D" id="3.40.1280.10">
    <property type="match status" value="1"/>
</dbReference>
<dbReference type="PANTHER" id="PTHR12636">
    <property type="entry name" value="NEP1/MRA1"/>
    <property type="match status" value="1"/>
</dbReference>
<comment type="subcellular location">
    <subcellularLocation>
        <location evidence="1">Nucleus</location>
        <location evidence="1">Nucleolus</location>
    </subcellularLocation>
</comment>
<keyword evidence="6" id="KW-0808">Transferase</keyword>
<dbReference type="CDD" id="cd18088">
    <property type="entry name" value="Nep1-like"/>
    <property type="match status" value="1"/>
</dbReference>
<keyword evidence="4" id="KW-0698">rRNA processing</keyword>
<dbReference type="InterPro" id="IPR029026">
    <property type="entry name" value="tRNA_m1G_MTases_N"/>
</dbReference>
<sequence length="241" mass="26792">MSGFGASAKRDRKSAAGGSGGGRDAFKKLSTNPGFGKKVYFIIENCSLEYARIGREDAILTSDDHRFISKNLNEDASRFRPDILHQCLLNLLDSPLNRAGHMRLYFHTTTNVLVEVSPQCRIPRTFKRFCGLMVQLLVKRIVQSQDGQVLMKVVKNPVTNYLPVGCEVFLTSYSAKTLQRPRELVPTGDLKQVAFVVGGIAKGEVKVDYPTTPLKISNYPLSAAITCTKIAIDFEEAWDIF</sequence>
<keyword evidence="8" id="KW-0699">rRNA-binding</keyword>
<evidence type="ECO:0000256" key="14">
    <source>
        <dbReference type="SAM" id="MobiDB-lite"/>
    </source>
</evidence>
<accession>A0A7E4VX57</accession>
<evidence type="ECO:0000256" key="12">
    <source>
        <dbReference type="ARBA" id="ARBA00053784"/>
    </source>
</evidence>
<evidence type="ECO:0000256" key="11">
    <source>
        <dbReference type="ARBA" id="ARBA00050871"/>
    </source>
</evidence>
<keyword evidence="10" id="KW-0539">Nucleus</keyword>
<dbReference type="Pfam" id="PF03587">
    <property type="entry name" value="EMG1"/>
    <property type="match status" value="1"/>
</dbReference>
<keyword evidence="7" id="KW-0949">S-adenosyl-L-methionine</keyword>
<evidence type="ECO:0000256" key="8">
    <source>
        <dbReference type="ARBA" id="ARBA00022730"/>
    </source>
</evidence>
<reference evidence="16" key="2">
    <citation type="submission" date="2020-10" db="UniProtKB">
        <authorList>
            <consortium name="WormBaseParasite"/>
        </authorList>
    </citation>
    <scope>IDENTIFICATION</scope>
</reference>
<dbReference type="GO" id="GO:0070037">
    <property type="term" value="F:rRNA (pseudouridine) methyltransferase activity"/>
    <property type="evidence" value="ECO:0007669"/>
    <property type="project" value="InterPro"/>
</dbReference>
<keyword evidence="5" id="KW-0489">Methyltransferase</keyword>
<evidence type="ECO:0000256" key="5">
    <source>
        <dbReference type="ARBA" id="ARBA00022603"/>
    </source>
</evidence>
<feature type="region of interest" description="Disordered" evidence="14">
    <location>
        <begin position="1"/>
        <end position="23"/>
    </location>
</feature>
<dbReference type="InterPro" id="IPR005304">
    <property type="entry name" value="Rbsml_bgen_MeTrfase_EMG1/NEP1"/>
</dbReference>
<evidence type="ECO:0000256" key="3">
    <source>
        <dbReference type="ARBA" id="ARBA00022517"/>
    </source>
</evidence>
<dbReference type="GO" id="GO:0032040">
    <property type="term" value="C:small-subunit processome"/>
    <property type="evidence" value="ECO:0007669"/>
    <property type="project" value="TreeGrafter"/>
</dbReference>
<proteinExistence type="inferred from homology"/>
<evidence type="ECO:0000256" key="6">
    <source>
        <dbReference type="ARBA" id="ARBA00022679"/>
    </source>
</evidence>
<name>A0A7E4VX57_PANRE</name>
<keyword evidence="3" id="KW-0690">Ribosome biogenesis</keyword>
<evidence type="ECO:0000256" key="13">
    <source>
        <dbReference type="ARBA" id="ARBA00081469"/>
    </source>
</evidence>
<evidence type="ECO:0000256" key="4">
    <source>
        <dbReference type="ARBA" id="ARBA00022552"/>
    </source>
</evidence>
<evidence type="ECO:0000313" key="15">
    <source>
        <dbReference type="Proteomes" id="UP000492821"/>
    </source>
</evidence>
<dbReference type="SUPFAM" id="SSF75217">
    <property type="entry name" value="alpha/beta knot"/>
    <property type="match status" value="1"/>
</dbReference>
<comment type="catalytic activity">
    <reaction evidence="11">
        <text>a pseudouridine in rRNA + S-adenosyl-L-methionine = an N(1)-methylpseudouridine in rRNA + S-adenosyl-L-homocysteine + H(+)</text>
        <dbReference type="Rhea" id="RHEA:46696"/>
        <dbReference type="Rhea" id="RHEA-COMP:11634"/>
        <dbReference type="Rhea" id="RHEA-COMP:13933"/>
        <dbReference type="ChEBI" id="CHEBI:15378"/>
        <dbReference type="ChEBI" id="CHEBI:57856"/>
        <dbReference type="ChEBI" id="CHEBI:59789"/>
        <dbReference type="ChEBI" id="CHEBI:65314"/>
        <dbReference type="ChEBI" id="CHEBI:74890"/>
    </reaction>
</comment>
<dbReference type="FunFam" id="3.40.1280.10:FF:000003">
    <property type="entry name" value="Ribosomal RNA small subunit methyltransferase"/>
    <property type="match status" value="1"/>
</dbReference>
<organism evidence="15 16">
    <name type="scientific">Panagrellus redivivus</name>
    <name type="common">Microworm</name>
    <dbReference type="NCBI Taxonomy" id="6233"/>
    <lineage>
        <taxon>Eukaryota</taxon>
        <taxon>Metazoa</taxon>
        <taxon>Ecdysozoa</taxon>
        <taxon>Nematoda</taxon>
        <taxon>Chromadorea</taxon>
        <taxon>Rhabditida</taxon>
        <taxon>Tylenchina</taxon>
        <taxon>Panagrolaimomorpha</taxon>
        <taxon>Panagrolaimoidea</taxon>
        <taxon>Panagrolaimidae</taxon>
        <taxon>Panagrellus</taxon>
    </lineage>
</organism>
<dbReference type="InterPro" id="IPR029028">
    <property type="entry name" value="Alpha/beta_knot_MTases"/>
</dbReference>
<dbReference type="WBParaSite" id="Pan_g3511.t1">
    <property type="protein sequence ID" value="Pan_g3511.t1"/>
    <property type="gene ID" value="Pan_g3511"/>
</dbReference>
<protein>
    <recommendedName>
        <fullName evidence="13">18S rRNA (pseudouridine-N1)-methyltransferase</fullName>
    </recommendedName>
</protein>
<dbReference type="AlphaFoldDB" id="A0A7E4VX57"/>
<keyword evidence="9" id="KW-0694">RNA-binding</keyword>
<evidence type="ECO:0000256" key="9">
    <source>
        <dbReference type="ARBA" id="ARBA00022884"/>
    </source>
</evidence>
<dbReference type="Proteomes" id="UP000492821">
    <property type="component" value="Unassembled WGS sequence"/>
</dbReference>
<evidence type="ECO:0000313" key="16">
    <source>
        <dbReference type="WBParaSite" id="Pan_g3511.t1"/>
    </source>
</evidence>
<evidence type="ECO:0000256" key="10">
    <source>
        <dbReference type="ARBA" id="ARBA00023242"/>
    </source>
</evidence>
<keyword evidence="15" id="KW-1185">Reference proteome</keyword>
<evidence type="ECO:0000256" key="1">
    <source>
        <dbReference type="ARBA" id="ARBA00004604"/>
    </source>
</evidence>
<evidence type="ECO:0000256" key="7">
    <source>
        <dbReference type="ARBA" id="ARBA00022691"/>
    </source>
</evidence>
<dbReference type="GO" id="GO:0070475">
    <property type="term" value="P:rRNA base methylation"/>
    <property type="evidence" value="ECO:0007669"/>
    <property type="project" value="InterPro"/>
</dbReference>
<comment type="similarity">
    <text evidence="2">Belongs to the class IV-like SAM-binding methyltransferase superfamily. RNA methyltransferase NEP1 family.</text>
</comment>
<evidence type="ECO:0000256" key="2">
    <source>
        <dbReference type="ARBA" id="ARBA00008115"/>
    </source>
</evidence>
<dbReference type="GO" id="GO:0019843">
    <property type="term" value="F:rRNA binding"/>
    <property type="evidence" value="ECO:0007669"/>
    <property type="project" value="UniProtKB-KW"/>
</dbReference>
<reference evidence="15" key="1">
    <citation type="journal article" date="2013" name="Genetics">
        <title>The draft genome and transcriptome of Panagrellus redivivus are shaped by the harsh demands of a free-living lifestyle.</title>
        <authorList>
            <person name="Srinivasan J."/>
            <person name="Dillman A.R."/>
            <person name="Macchietto M.G."/>
            <person name="Heikkinen L."/>
            <person name="Lakso M."/>
            <person name="Fracchia K.M."/>
            <person name="Antoshechkin I."/>
            <person name="Mortazavi A."/>
            <person name="Wong G."/>
            <person name="Sternberg P.W."/>
        </authorList>
    </citation>
    <scope>NUCLEOTIDE SEQUENCE [LARGE SCALE GENOMIC DNA]</scope>
    <source>
        <strain evidence="15">MT8872</strain>
    </source>
</reference>
<dbReference type="PANTHER" id="PTHR12636:SF5">
    <property type="entry name" value="RIBOSOMAL RNA SMALL SUBUNIT METHYLTRANSFERASE NEP1"/>
    <property type="match status" value="1"/>
</dbReference>